<name>A0A6S6VJM0_9PLEO</name>
<organism evidence="3 4">
    <name type="scientific">Pyrenophora teres f. teres</name>
    <dbReference type="NCBI Taxonomy" id="97479"/>
    <lineage>
        <taxon>Eukaryota</taxon>
        <taxon>Fungi</taxon>
        <taxon>Dikarya</taxon>
        <taxon>Ascomycota</taxon>
        <taxon>Pezizomycotina</taxon>
        <taxon>Dothideomycetes</taxon>
        <taxon>Pleosporomycetidae</taxon>
        <taxon>Pleosporales</taxon>
        <taxon>Pleosporineae</taxon>
        <taxon>Pleosporaceae</taxon>
        <taxon>Pyrenophora</taxon>
    </lineage>
</organism>
<dbReference type="AlphaFoldDB" id="A0A6S6VJM0"/>
<evidence type="ECO:0000256" key="1">
    <source>
        <dbReference type="ARBA" id="ARBA00022737"/>
    </source>
</evidence>
<sequence>MASTTSNMAFGDSWSGVQAHTIHGSVYVGTERDAKQTQAGLENPLSRLPYAQDAPFNSLTRRAVHFLAGVAKRDDIASQSLRDQWHHLVLGPLSKLSNNDCPAPLVLVVDALDECTSDSNIRIIVKLLAEAPSPTGARLRVLLTSRPEVPIRHGFHHQVPDAEHQDVVLHNISRSIVDQDITCPCTSCTDSSPSTQSQ</sequence>
<gene>
    <name evidence="3" type="ORF">PTTW11_03357</name>
</gene>
<dbReference type="Proteomes" id="UP000472372">
    <property type="component" value="Chromosome 3"/>
</dbReference>
<protein>
    <recommendedName>
        <fullName evidence="2">Nephrocystin 3-like N-terminal domain-containing protein</fullName>
    </recommendedName>
</protein>
<reference evidence="3" key="1">
    <citation type="submission" date="2021-02" db="EMBL/GenBank/DDBJ databases">
        <authorList>
            <person name="Syme A R."/>
            <person name="Syme A R."/>
            <person name="Moolhuijzen P."/>
        </authorList>
    </citation>
    <scope>NUCLEOTIDE SEQUENCE</scope>
    <source>
        <strain evidence="3">W1-1</strain>
    </source>
</reference>
<dbReference type="EMBL" id="HG992979">
    <property type="protein sequence ID" value="CAE7021996.1"/>
    <property type="molecule type" value="Genomic_DNA"/>
</dbReference>
<evidence type="ECO:0000313" key="4">
    <source>
        <dbReference type="Proteomes" id="UP000472372"/>
    </source>
</evidence>
<dbReference type="Pfam" id="PF24883">
    <property type="entry name" value="NPHP3_N"/>
    <property type="match status" value="1"/>
</dbReference>
<feature type="domain" description="Nephrocystin 3-like N-terminal" evidence="2">
    <location>
        <begin position="65"/>
        <end position="146"/>
    </location>
</feature>
<accession>A0A6S6VJM0</accession>
<proteinExistence type="predicted"/>
<dbReference type="InterPro" id="IPR056884">
    <property type="entry name" value="NPHP3-like_N"/>
</dbReference>
<keyword evidence="1" id="KW-0677">Repeat</keyword>
<evidence type="ECO:0000313" key="3">
    <source>
        <dbReference type="EMBL" id="CAE7021996.1"/>
    </source>
</evidence>
<evidence type="ECO:0000259" key="2">
    <source>
        <dbReference type="Pfam" id="PF24883"/>
    </source>
</evidence>